<proteinExistence type="predicted"/>
<feature type="non-terminal residue" evidence="1">
    <location>
        <position position="1"/>
    </location>
</feature>
<comment type="caution">
    <text evidence="1">The sequence shown here is derived from an EMBL/GenBank/DDBJ whole genome shotgun (WGS) entry which is preliminary data.</text>
</comment>
<dbReference type="Gene3D" id="3.60.21.10">
    <property type="match status" value="1"/>
</dbReference>
<dbReference type="InterPro" id="IPR029052">
    <property type="entry name" value="Metallo-depent_PP-like"/>
</dbReference>
<dbReference type="OrthoDB" id="30417at2759"/>
<organism evidence="1 2">
    <name type="scientific">Paraglomus occultum</name>
    <dbReference type="NCBI Taxonomy" id="144539"/>
    <lineage>
        <taxon>Eukaryota</taxon>
        <taxon>Fungi</taxon>
        <taxon>Fungi incertae sedis</taxon>
        <taxon>Mucoromycota</taxon>
        <taxon>Glomeromycotina</taxon>
        <taxon>Glomeromycetes</taxon>
        <taxon>Paraglomerales</taxon>
        <taxon>Paraglomeraceae</taxon>
        <taxon>Paraglomus</taxon>
    </lineage>
</organism>
<reference evidence="1" key="1">
    <citation type="submission" date="2021-06" db="EMBL/GenBank/DDBJ databases">
        <authorList>
            <person name="Kallberg Y."/>
            <person name="Tangrot J."/>
            <person name="Rosling A."/>
        </authorList>
    </citation>
    <scope>NUCLEOTIDE SEQUENCE</scope>
    <source>
        <strain evidence="1">IA702</strain>
    </source>
</reference>
<name>A0A9N9DWE3_9GLOM</name>
<keyword evidence="2" id="KW-1185">Reference proteome</keyword>
<evidence type="ECO:0000313" key="1">
    <source>
        <dbReference type="EMBL" id="CAG8655243.1"/>
    </source>
</evidence>
<dbReference type="EMBL" id="CAJVPJ010004743">
    <property type="protein sequence ID" value="CAG8655243.1"/>
    <property type="molecule type" value="Genomic_DNA"/>
</dbReference>
<dbReference type="Proteomes" id="UP000789572">
    <property type="component" value="Unassembled WGS sequence"/>
</dbReference>
<sequence>GPPIEDGPNTLKILVTSDNHLGYKDGDVVLQDDSFVTFKEILSK</sequence>
<gene>
    <name evidence="1" type="ORF">POCULU_LOCUS10166</name>
</gene>
<dbReference type="AlphaFoldDB" id="A0A9N9DWE3"/>
<evidence type="ECO:0000313" key="2">
    <source>
        <dbReference type="Proteomes" id="UP000789572"/>
    </source>
</evidence>
<accession>A0A9N9DWE3</accession>
<protein>
    <submittedName>
        <fullName evidence="1">11013_t:CDS:1</fullName>
    </submittedName>
</protein>